<reference evidence="1 2" key="1">
    <citation type="journal article" date="2013" name="Genome Biol.">
        <title>Comparative genomics of the core and accessory genomes of 48 Sinorhizobium strains comprising five genospecies.</title>
        <authorList>
            <person name="Sugawara M."/>
            <person name="Epstein B."/>
            <person name="Badgley B.D."/>
            <person name="Unno T."/>
            <person name="Xu L."/>
            <person name="Reese J."/>
            <person name="Gyaneshwar P."/>
            <person name="Denny R."/>
            <person name="Mudge J."/>
            <person name="Bharti A.K."/>
            <person name="Farmer A.D."/>
            <person name="May G.D."/>
            <person name="Woodward J.E."/>
            <person name="Medigue C."/>
            <person name="Vallenet D."/>
            <person name="Lajus A."/>
            <person name="Rouy Z."/>
            <person name="Martinez-Vaz B."/>
            <person name="Tiffin P."/>
            <person name="Young N.D."/>
            <person name="Sadowsky M.J."/>
        </authorList>
    </citation>
    <scope>NUCLEOTIDE SEQUENCE [LARGE SCALE GENOMIC DNA]</scope>
    <source>
        <strain evidence="1 2">N6B1</strain>
    </source>
</reference>
<gene>
    <name evidence="1" type="ORF">GHK53_00150</name>
</gene>
<evidence type="ECO:0000313" key="2">
    <source>
        <dbReference type="Proteomes" id="UP000429484"/>
    </source>
</evidence>
<dbReference type="AlphaFoldDB" id="A0AAW9TA47"/>
<sequence length="120" mass="13363">MQFQSCGHSAASTKRALIEKFEQCFAAVQVGSIWPAETGIKKRRSEIALRDREETLTEAKTLRRRCLRQAYAAPELASIAIDRSSCMNANAVPDLRPSAIALKTLKKTENALCREVSRLL</sequence>
<evidence type="ECO:0000313" key="1">
    <source>
        <dbReference type="EMBL" id="MQW31328.1"/>
    </source>
</evidence>
<comment type="caution">
    <text evidence="1">The sequence shown here is derived from an EMBL/GenBank/DDBJ whole genome shotgun (WGS) entry which is preliminary data.</text>
</comment>
<dbReference type="EMBL" id="WISR01000002">
    <property type="protein sequence ID" value="MQW31328.1"/>
    <property type="molecule type" value="Genomic_DNA"/>
</dbReference>
<name>A0AAW9TA47_RHIML</name>
<organism evidence="1 2">
    <name type="scientific">Rhizobium meliloti</name>
    <name type="common">Ensifer meliloti</name>
    <name type="synonym">Sinorhizobium meliloti</name>
    <dbReference type="NCBI Taxonomy" id="382"/>
    <lineage>
        <taxon>Bacteria</taxon>
        <taxon>Pseudomonadati</taxon>
        <taxon>Pseudomonadota</taxon>
        <taxon>Alphaproteobacteria</taxon>
        <taxon>Hyphomicrobiales</taxon>
        <taxon>Rhizobiaceae</taxon>
        <taxon>Sinorhizobium/Ensifer group</taxon>
        <taxon>Sinorhizobium</taxon>
    </lineage>
</organism>
<proteinExistence type="predicted"/>
<dbReference type="Proteomes" id="UP000429484">
    <property type="component" value="Unassembled WGS sequence"/>
</dbReference>
<accession>A0AAW9TA47</accession>
<protein>
    <submittedName>
        <fullName evidence="1">Uncharacterized protein</fullName>
    </submittedName>
</protein>